<protein>
    <submittedName>
        <fullName evidence="5">Restriction endonuclease subunit S</fullName>
    </submittedName>
</protein>
<accession>A0A9D0Z4M9</accession>
<dbReference type="PANTHER" id="PTHR30408:SF13">
    <property type="entry name" value="TYPE I RESTRICTION ENZYME HINDI SPECIFICITY SUBUNIT"/>
    <property type="match status" value="1"/>
</dbReference>
<dbReference type="SUPFAM" id="SSF116734">
    <property type="entry name" value="DNA methylase specificity domain"/>
    <property type="match status" value="1"/>
</dbReference>
<keyword evidence="2" id="KW-0680">Restriction system</keyword>
<organism evidence="5 6">
    <name type="scientific">Candidatus Avoscillospira stercorigallinarum</name>
    <dbReference type="NCBI Taxonomy" id="2840708"/>
    <lineage>
        <taxon>Bacteria</taxon>
        <taxon>Bacillati</taxon>
        <taxon>Bacillota</taxon>
        <taxon>Clostridia</taxon>
        <taxon>Eubacteriales</taxon>
        <taxon>Oscillospiraceae</taxon>
        <taxon>Oscillospiraceae incertae sedis</taxon>
        <taxon>Candidatus Avoscillospira</taxon>
    </lineage>
</organism>
<dbReference type="GO" id="GO:0004519">
    <property type="term" value="F:endonuclease activity"/>
    <property type="evidence" value="ECO:0007669"/>
    <property type="project" value="UniProtKB-KW"/>
</dbReference>
<evidence type="ECO:0000256" key="3">
    <source>
        <dbReference type="ARBA" id="ARBA00023125"/>
    </source>
</evidence>
<evidence type="ECO:0000256" key="1">
    <source>
        <dbReference type="ARBA" id="ARBA00010923"/>
    </source>
</evidence>
<dbReference type="PANTHER" id="PTHR30408">
    <property type="entry name" value="TYPE-1 RESTRICTION ENZYME ECOKI SPECIFICITY PROTEIN"/>
    <property type="match status" value="1"/>
</dbReference>
<reference evidence="5" key="2">
    <citation type="journal article" date="2021" name="PeerJ">
        <title>Extensive microbial diversity within the chicken gut microbiome revealed by metagenomics and culture.</title>
        <authorList>
            <person name="Gilroy R."/>
            <person name="Ravi A."/>
            <person name="Getino M."/>
            <person name="Pursley I."/>
            <person name="Horton D.L."/>
            <person name="Alikhan N.F."/>
            <person name="Baker D."/>
            <person name="Gharbi K."/>
            <person name="Hall N."/>
            <person name="Watson M."/>
            <person name="Adriaenssens E.M."/>
            <person name="Foster-Nyarko E."/>
            <person name="Jarju S."/>
            <person name="Secka A."/>
            <person name="Antonio M."/>
            <person name="Oren A."/>
            <person name="Chaudhuri R.R."/>
            <person name="La Ragione R."/>
            <person name="Hildebrand F."/>
            <person name="Pallen M.J."/>
        </authorList>
    </citation>
    <scope>NUCLEOTIDE SEQUENCE</scope>
    <source>
        <strain evidence="5">ChiSjej2B20-13462</strain>
    </source>
</reference>
<dbReference type="InterPro" id="IPR052021">
    <property type="entry name" value="Type-I_RS_S_subunit"/>
</dbReference>
<keyword evidence="5" id="KW-0255">Endonuclease</keyword>
<dbReference type="Gene3D" id="3.90.220.20">
    <property type="entry name" value="DNA methylase specificity domains"/>
    <property type="match status" value="1"/>
</dbReference>
<dbReference type="Pfam" id="PF01420">
    <property type="entry name" value="Methylase_S"/>
    <property type="match status" value="1"/>
</dbReference>
<dbReference type="InterPro" id="IPR000055">
    <property type="entry name" value="Restrct_endonuc_typeI_TRD"/>
</dbReference>
<reference evidence="5" key="1">
    <citation type="submission" date="2020-10" db="EMBL/GenBank/DDBJ databases">
        <authorList>
            <person name="Gilroy R."/>
        </authorList>
    </citation>
    <scope>NUCLEOTIDE SEQUENCE</scope>
    <source>
        <strain evidence="5">ChiSjej2B20-13462</strain>
    </source>
</reference>
<name>A0A9D0Z4M9_9FIRM</name>
<dbReference type="GO" id="GO:0009307">
    <property type="term" value="P:DNA restriction-modification system"/>
    <property type="evidence" value="ECO:0007669"/>
    <property type="project" value="UniProtKB-KW"/>
</dbReference>
<keyword evidence="5" id="KW-0540">Nuclease</keyword>
<dbReference type="GO" id="GO:0003677">
    <property type="term" value="F:DNA binding"/>
    <property type="evidence" value="ECO:0007669"/>
    <property type="project" value="UniProtKB-KW"/>
</dbReference>
<evidence type="ECO:0000259" key="4">
    <source>
        <dbReference type="Pfam" id="PF01420"/>
    </source>
</evidence>
<sequence>MVAKISDVAEVQGGIVLSRKEAKTQEESYCSYKRLTLRAFDRTGSIHVSDLEDFYACESLDNALFTSKGDVVVRLLSPMYPVYVENNYENILLPSQFAVLRVKDREVIMPEYLRLWLAQKSIQDRVLDLESGTAQKAVKIKTILNLDISIPPLEVQKKAVMIDTLSRRRECLYRELIEEERTLTENLLENIIGGINR</sequence>
<gene>
    <name evidence="5" type="ORF">IAA67_02235</name>
</gene>
<feature type="domain" description="Type I restriction modification DNA specificity" evidence="4">
    <location>
        <begin position="2"/>
        <end position="161"/>
    </location>
</feature>
<proteinExistence type="inferred from homology"/>
<evidence type="ECO:0000256" key="2">
    <source>
        <dbReference type="ARBA" id="ARBA00022747"/>
    </source>
</evidence>
<dbReference type="InterPro" id="IPR044946">
    <property type="entry name" value="Restrct_endonuc_typeI_TRD_sf"/>
</dbReference>
<comment type="caution">
    <text evidence="5">The sequence shown here is derived from an EMBL/GenBank/DDBJ whole genome shotgun (WGS) entry which is preliminary data.</text>
</comment>
<dbReference type="EMBL" id="DVFN01000032">
    <property type="protein sequence ID" value="HIQ69137.1"/>
    <property type="molecule type" value="Genomic_DNA"/>
</dbReference>
<dbReference type="AlphaFoldDB" id="A0A9D0Z4M9"/>
<evidence type="ECO:0000313" key="6">
    <source>
        <dbReference type="Proteomes" id="UP000886874"/>
    </source>
</evidence>
<keyword evidence="3" id="KW-0238">DNA-binding</keyword>
<comment type="similarity">
    <text evidence="1">Belongs to the type-I restriction system S methylase family.</text>
</comment>
<evidence type="ECO:0000313" key="5">
    <source>
        <dbReference type="EMBL" id="HIQ69137.1"/>
    </source>
</evidence>
<keyword evidence="5" id="KW-0378">Hydrolase</keyword>
<dbReference type="Proteomes" id="UP000886874">
    <property type="component" value="Unassembled WGS sequence"/>
</dbReference>